<gene>
    <name evidence="2" type="ordered locus">Pnap_3551</name>
</gene>
<dbReference type="STRING" id="365044.Pnap_3551"/>
<protein>
    <submittedName>
        <fullName evidence="2">Uncharacterized protein</fullName>
    </submittedName>
</protein>
<dbReference type="Proteomes" id="UP000000644">
    <property type="component" value="Chromosome"/>
</dbReference>
<organism evidence="2 3">
    <name type="scientific">Polaromonas naphthalenivorans (strain CJ2)</name>
    <dbReference type="NCBI Taxonomy" id="365044"/>
    <lineage>
        <taxon>Bacteria</taxon>
        <taxon>Pseudomonadati</taxon>
        <taxon>Pseudomonadota</taxon>
        <taxon>Betaproteobacteria</taxon>
        <taxon>Burkholderiales</taxon>
        <taxon>Comamonadaceae</taxon>
        <taxon>Polaromonas</taxon>
    </lineage>
</organism>
<dbReference type="EMBL" id="CP000529">
    <property type="protein sequence ID" value="ABM38847.1"/>
    <property type="molecule type" value="Genomic_DNA"/>
</dbReference>
<evidence type="ECO:0000313" key="2">
    <source>
        <dbReference type="EMBL" id="ABM38847.1"/>
    </source>
</evidence>
<sequence>MKKRLQNLELLCNKLQYRYGEDDDLVLQLKQELEILIAKTLAKSNQGRRKDDTGAKAESSMALH</sequence>
<proteinExistence type="predicted"/>
<feature type="region of interest" description="Disordered" evidence="1">
    <location>
        <begin position="44"/>
        <end position="64"/>
    </location>
</feature>
<dbReference type="AlphaFoldDB" id="A1VT69"/>
<keyword evidence="3" id="KW-1185">Reference proteome</keyword>
<dbReference type="KEGG" id="pna:Pnap_3551"/>
<evidence type="ECO:0000256" key="1">
    <source>
        <dbReference type="SAM" id="MobiDB-lite"/>
    </source>
</evidence>
<dbReference type="RefSeq" id="WP_011802918.1">
    <property type="nucleotide sequence ID" value="NC_008781.1"/>
</dbReference>
<accession>A1VT69</accession>
<name>A1VT69_POLNA</name>
<dbReference type="OrthoDB" id="8856467at2"/>
<dbReference type="HOGENOM" id="CLU_2864003_0_0_4"/>
<evidence type="ECO:0000313" key="3">
    <source>
        <dbReference type="Proteomes" id="UP000000644"/>
    </source>
</evidence>
<reference evidence="3" key="1">
    <citation type="journal article" date="2009" name="Environ. Microbiol.">
        <title>The genome of Polaromonas naphthalenivorans strain CJ2, isolated from coal tar-contaminated sediment, reveals physiological and metabolic versatility and evolution through extensive horizontal gene transfer.</title>
        <authorList>
            <person name="Yagi J.M."/>
            <person name="Sims D."/>
            <person name="Brettin T."/>
            <person name="Bruce D."/>
            <person name="Madsen E.L."/>
        </authorList>
    </citation>
    <scope>NUCLEOTIDE SEQUENCE [LARGE SCALE GENOMIC DNA]</scope>
    <source>
        <strain evidence="3">CJ2</strain>
    </source>
</reference>